<name>A0AAV4Q408_9ARAC</name>
<dbReference type="Proteomes" id="UP001054837">
    <property type="component" value="Unassembled WGS sequence"/>
</dbReference>
<evidence type="ECO:0000313" key="2">
    <source>
        <dbReference type="Proteomes" id="UP001054837"/>
    </source>
</evidence>
<reference evidence="1 2" key="1">
    <citation type="submission" date="2021-06" db="EMBL/GenBank/DDBJ databases">
        <title>Caerostris darwini draft genome.</title>
        <authorList>
            <person name="Kono N."/>
            <person name="Arakawa K."/>
        </authorList>
    </citation>
    <scope>NUCLEOTIDE SEQUENCE [LARGE SCALE GENOMIC DNA]</scope>
</reference>
<comment type="caution">
    <text evidence="1">The sequence shown here is derived from an EMBL/GenBank/DDBJ whole genome shotgun (WGS) entry which is preliminary data.</text>
</comment>
<proteinExistence type="predicted"/>
<sequence length="347" mass="40498">MSNTLLQKWYNFLIFGKGLDNFTNPPTQLLPTLIGLQAEGTKWHELGRIGGLSMFPYKIHLDLDTLLEHFDKNMPEPPTFQTGTISRFFDHLSIILARKKAPSPEPLLPVTGDYHILETLLKNPNHTETFSYTSATFWGELARRLLKHQRPFHKDLLPLPSMPCPLQRRVIRLYEMFCETRGEWYDPFTLHLITHSEYVNPVYWQSAETLQEYILKYPNNALAQSIERLLTHSIDQILRGEYPTCLRNKHSLLFTFLKNIEHVHQSIPQVSSVDIPPKLIDTFHRLLAVAERDELWMPVSLAEKDGPESLTTLDYFHLMEQIRLSERRNMFLMQHLPDEMHSAVCTL</sequence>
<organism evidence="1 2">
    <name type="scientific">Caerostris darwini</name>
    <dbReference type="NCBI Taxonomy" id="1538125"/>
    <lineage>
        <taxon>Eukaryota</taxon>
        <taxon>Metazoa</taxon>
        <taxon>Ecdysozoa</taxon>
        <taxon>Arthropoda</taxon>
        <taxon>Chelicerata</taxon>
        <taxon>Arachnida</taxon>
        <taxon>Araneae</taxon>
        <taxon>Araneomorphae</taxon>
        <taxon>Entelegynae</taxon>
        <taxon>Araneoidea</taxon>
        <taxon>Araneidae</taxon>
        <taxon>Caerostris</taxon>
    </lineage>
</organism>
<keyword evidence="2" id="KW-1185">Reference proteome</keyword>
<dbReference type="AlphaFoldDB" id="A0AAV4Q408"/>
<dbReference type="EMBL" id="BPLQ01003925">
    <property type="protein sequence ID" value="GIY04393.1"/>
    <property type="molecule type" value="Genomic_DNA"/>
</dbReference>
<evidence type="ECO:0000313" key="1">
    <source>
        <dbReference type="EMBL" id="GIY04393.1"/>
    </source>
</evidence>
<protein>
    <submittedName>
        <fullName evidence="1">Uncharacterized protein</fullName>
    </submittedName>
</protein>
<accession>A0AAV4Q408</accession>
<gene>
    <name evidence="1" type="primary">AVEN_273692_1</name>
    <name evidence="1" type="ORF">CDAR_54241</name>
</gene>